<dbReference type="InterPro" id="IPR011060">
    <property type="entry name" value="RibuloseP-bd_barrel"/>
</dbReference>
<protein>
    <recommendedName>
        <fullName evidence="7">Orotidine 5'-phosphate decarboxylase</fullName>
        <ecNumber evidence="7">4.1.1.23</ecNumber>
    </recommendedName>
    <alternativeName>
        <fullName evidence="7">OMP decarboxylase</fullName>
        <shortName evidence="7">OMPDCase</shortName>
        <shortName evidence="7">OMPdecase</shortName>
    </alternativeName>
</protein>
<dbReference type="PROSITE" id="PS00156">
    <property type="entry name" value="OMPDECASE"/>
    <property type="match status" value="1"/>
</dbReference>
<comment type="function">
    <text evidence="1 7">Catalyzes the decarboxylation of orotidine 5'-monophosphate (OMP) to uridine 5'-monophosphate (UMP).</text>
</comment>
<dbReference type="AlphaFoldDB" id="F8AAI7"/>
<dbReference type="NCBIfam" id="NF001273">
    <property type="entry name" value="PRK00230.1"/>
    <property type="match status" value="1"/>
</dbReference>
<evidence type="ECO:0000256" key="1">
    <source>
        <dbReference type="ARBA" id="ARBA00002356"/>
    </source>
</evidence>
<comment type="catalytic activity">
    <reaction evidence="6 7 10">
        <text>orotidine 5'-phosphate + H(+) = UMP + CO2</text>
        <dbReference type="Rhea" id="RHEA:11596"/>
        <dbReference type="ChEBI" id="CHEBI:15378"/>
        <dbReference type="ChEBI" id="CHEBI:16526"/>
        <dbReference type="ChEBI" id="CHEBI:57538"/>
        <dbReference type="ChEBI" id="CHEBI:57865"/>
        <dbReference type="EC" id="4.1.1.23"/>
    </reaction>
</comment>
<dbReference type="GO" id="GO:0004590">
    <property type="term" value="F:orotidine-5'-phosphate decarboxylase activity"/>
    <property type="evidence" value="ECO:0007669"/>
    <property type="project" value="UniProtKB-UniRule"/>
</dbReference>
<accession>F8AAI7</accession>
<evidence type="ECO:0000256" key="6">
    <source>
        <dbReference type="ARBA" id="ARBA00049157"/>
    </source>
</evidence>
<dbReference type="InterPro" id="IPR018089">
    <property type="entry name" value="OMPdecase_AS"/>
</dbReference>
<dbReference type="HOGENOM" id="CLU_067069_1_0_0"/>
<dbReference type="PATRIC" id="fig|667014.3.peg.1595"/>
<feature type="binding site" evidence="7 9">
    <location>
        <position position="212"/>
    </location>
    <ligand>
        <name>substrate</name>
    </ligand>
</feature>
<dbReference type="Pfam" id="PF00215">
    <property type="entry name" value="OMPdecase"/>
    <property type="match status" value="1"/>
</dbReference>
<proteinExistence type="inferred from homology"/>
<dbReference type="InterPro" id="IPR047596">
    <property type="entry name" value="OMPdecase_bac"/>
</dbReference>
<evidence type="ECO:0000313" key="12">
    <source>
        <dbReference type="EMBL" id="AEH45407.1"/>
    </source>
</evidence>
<name>F8AAI7_THEID</name>
<feature type="binding site" evidence="7 9">
    <location>
        <position position="34"/>
    </location>
    <ligand>
        <name>substrate</name>
    </ligand>
</feature>
<feature type="active site" description="Proton donor" evidence="7">
    <location>
        <position position="64"/>
    </location>
</feature>
<dbReference type="GO" id="GO:0044205">
    <property type="term" value="P:'de novo' UMP biosynthetic process"/>
    <property type="evidence" value="ECO:0007669"/>
    <property type="project" value="UniProtKB-UniRule"/>
</dbReference>
<evidence type="ECO:0000256" key="7">
    <source>
        <dbReference type="HAMAP-Rule" id="MF_01200"/>
    </source>
</evidence>
<keyword evidence="3 7" id="KW-0210">Decarboxylase</keyword>
<feature type="active site" description="For OMPdecase activity" evidence="8">
    <location>
        <position position="62"/>
    </location>
</feature>
<dbReference type="Proteomes" id="UP000006793">
    <property type="component" value="Chromosome"/>
</dbReference>
<dbReference type="OrthoDB" id="9806203at2"/>
<dbReference type="InterPro" id="IPR013785">
    <property type="entry name" value="Aldolase_TIM"/>
</dbReference>
<feature type="binding site" evidence="7">
    <location>
        <begin position="62"/>
        <end position="71"/>
    </location>
    <ligand>
        <name>substrate</name>
    </ligand>
</feature>
<reference evidence="12 13" key="2">
    <citation type="journal article" date="2012" name="Stand. Genomic Sci.">
        <title>Complete genome sequence of the thermophilic sulfate-reducing ocean bacterium Thermodesulfatator indicus type strain (CIR29812(T)).</title>
        <authorList>
            <person name="Anderson I."/>
            <person name="Saunders E."/>
            <person name="Lapidus A."/>
            <person name="Nolan M."/>
            <person name="Lucas S."/>
            <person name="Tice H."/>
            <person name="Del Rio T.G."/>
            <person name="Cheng J.F."/>
            <person name="Han C."/>
            <person name="Tapia R."/>
            <person name="Goodwin L.A."/>
            <person name="Pitluck S."/>
            <person name="Liolios K."/>
            <person name="Mavromatis K."/>
            <person name="Pagani I."/>
            <person name="Ivanova N."/>
            <person name="Mikhailova N."/>
            <person name="Pati A."/>
            <person name="Chen A."/>
            <person name="Palaniappan K."/>
            <person name="Land M."/>
            <person name="Hauser L."/>
            <person name="Jeffries C.D."/>
            <person name="Chang Y.J."/>
            <person name="Brambilla E.M."/>
            <person name="Rohde M."/>
            <person name="Spring S."/>
            <person name="Goker M."/>
            <person name="Detter J.C."/>
            <person name="Woyke T."/>
            <person name="Bristow J."/>
            <person name="Eisen J.A."/>
            <person name="Markowitz V."/>
            <person name="Hugenholtz P."/>
            <person name="Kyrpides N.C."/>
            <person name="Klenk H.P."/>
        </authorList>
    </citation>
    <scope>NUCLEOTIDE SEQUENCE [LARGE SCALE GENOMIC DNA]</scope>
    <source>
        <strain evidence="13">DSM 15286 / JCM 11887 / CIR29812</strain>
    </source>
</reference>
<dbReference type="RefSeq" id="WP_013908149.1">
    <property type="nucleotide sequence ID" value="NC_015681.1"/>
</dbReference>
<evidence type="ECO:0000256" key="8">
    <source>
        <dbReference type="PIRSR" id="PIRSR614732-1"/>
    </source>
</evidence>
<feature type="binding site" evidence="7 9">
    <location>
        <position position="192"/>
    </location>
    <ligand>
        <name>substrate</name>
    </ligand>
</feature>
<feature type="domain" description="Orotidine 5'-phosphate decarboxylase" evidence="11">
    <location>
        <begin position="6"/>
        <end position="228"/>
    </location>
</feature>
<feature type="binding site" evidence="7 9">
    <location>
        <position position="118"/>
    </location>
    <ligand>
        <name>substrate</name>
    </ligand>
</feature>
<dbReference type="eggNOG" id="COG0284">
    <property type="taxonomic scope" value="Bacteria"/>
</dbReference>
<dbReference type="EC" id="4.1.1.23" evidence="7"/>
<evidence type="ECO:0000256" key="3">
    <source>
        <dbReference type="ARBA" id="ARBA00022793"/>
    </source>
</evidence>
<dbReference type="KEGG" id="tid:Thein_1546"/>
<dbReference type="GO" id="GO:0006207">
    <property type="term" value="P:'de novo' pyrimidine nucleobase biosynthetic process"/>
    <property type="evidence" value="ECO:0007669"/>
    <property type="project" value="InterPro"/>
</dbReference>
<keyword evidence="4 7" id="KW-0665">Pyrimidine biosynthesis</keyword>
<organism evidence="12 13">
    <name type="scientific">Thermodesulfatator indicus (strain DSM 15286 / JCM 11887 / CIR29812)</name>
    <dbReference type="NCBI Taxonomy" id="667014"/>
    <lineage>
        <taxon>Bacteria</taxon>
        <taxon>Pseudomonadati</taxon>
        <taxon>Thermodesulfobacteriota</taxon>
        <taxon>Thermodesulfobacteria</taxon>
        <taxon>Thermodesulfobacteriales</taxon>
        <taxon>Thermodesulfatatoraceae</taxon>
        <taxon>Thermodesulfatator</taxon>
    </lineage>
</organism>
<feature type="binding site" evidence="7 9">
    <location>
        <position position="182"/>
    </location>
    <ligand>
        <name>substrate</name>
    </ligand>
</feature>
<dbReference type="UniPathway" id="UPA00070">
    <property type="reaction ID" value="UER00120"/>
</dbReference>
<evidence type="ECO:0000256" key="5">
    <source>
        <dbReference type="ARBA" id="ARBA00023239"/>
    </source>
</evidence>
<comment type="similarity">
    <text evidence="7">Belongs to the OMP decarboxylase family. Type 1 subfamily.</text>
</comment>
<keyword evidence="13" id="KW-1185">Reference proteome</keyword>
<dbReference type="FunCoup" id="F8AAI7">
    <property type="interactions" value="315"/>
</dbReference>
<dbReference type="SMART" id="SM00934">
    <property type="entry name" value="OMPdecase"/>
    <property type="match status" value="1"/>
</dbReference>
<dbReference type="PaxDb" id="667014-Thein_1546"/>
<dbReference type="InParanoid" id="F8AAI7"/>
<evidence type="ECO:0000313" key="13">
    <source>
        <dbReference type="Proteomes" id="UP000006793"/>
    </source>
</evidence>
<evidence type="ECO:0000256" key="9">
    <source>
        <dbReference type="PIRSR" id="PIRSR614732-2"/>
    </source>
</evidence>
<gene>
    <name evidence="7" type="primary">pyrF</name>
    <name evidence="12" type="ordered locus">Thein_1546</name>
</gene>
<dbReference type="CDD" id="cd04725">
    <property type="entry name" value="OMP_decarboxylase_like"/>
    <property type="match status" value="1"/>
</dbReference>
<dbReference type="Gene3D" id="3.20.20.70">
    <property type="entry name" value="Aldolase class I"/>
    <property type="match status" value="1"/>
</dbReference>
<dbReference type="GO" id="GO:0005829">
    <property type="term" value="C:cytosol"/>
    <property type="evidence" value="ECO:0007669"/>
    <property type="project" value="TreeGrafter"/>
</dbReference>
<evidence type="ECO:0000256" key="10">
    <source>
        <dbReference type="RuleBase" id="RU000512"/>
    </source>
</evidence>
<sequence>MEVKRRLIFPLDVSSLNEAQKWVSQLKDNVGVFKIGLELFVAHGPVAIEKVREAGADDIFLDLKLHDIPATMEQAARAASRHGVDILTVHMLAGRQAVRRTVEAVEGGTKVFGVTVLTSHTRAELMEIGYAPELSRDVKEAVLRLANLAYRAGCHGVVCSGKEVSAVKEAYRHLKTIVPGVRPEWAADPQDQARVVTPAEAILNGADYLVIGRPIRQADDPCGAAQKILAEMKEAFEKRGF</sequence>
<dbReference type="PANTHER" id="PTHR32119">
    <property type="entry name" value="OROTIDINE 5'-PHOSPHATE DECARBOXYLASE"/>
    <property type="match status" value="1"/>
</dbReference>
<dbReference type="STRING" id="667014.Thein_1546"/>
<evidence type="ECO:0000256" key="2">
    <source>
        <dbReference type="ARBA" id="ARBA00004861"/>
    </source>
</evidence>
<feature type="binding site" evidence="7 9">
    <location>
        <position position="213"/>
    </location>
    <ligand>
        <name>substrate</name>
    </ligand>
</feature>
<feature type="active site" description="For OMPdecase activity" evidence="8">
    <location>
        <position position="64"/>
    </location>
</feature>
<feature type="binding site" evidence="7 9">
    <location>
        <position position="12"/>
    </location>
    <ligand>
        <name>substrate</name>
    </ligand>
</feature>
<dbReference type="NCBIfam" id="TIGR01740">
    <property type="entry name" value="pyrF"/>
    <property type="match status" value="1"/>
</dbReference>
<dbReference type="HAMAP" id="MF_01200_B">
    <property type="entry name" value="OMPdecase_type1_B"/>
    <property type="match status" value="1"/>
</dbReference>
<dbReference type="InterPro" id="IPR001754">
    <property type="entry name" value="OMPdeCOase_dom"/>
</dbReference>
<dbReference type="InterPro" id="IPR014732">
    <property type="entry name" value="OMPdecase"/>
</dbReference>
<comment type="subunit">
    <text evidence="7">Homodimer.</text>
</comment>
<evidence type="ECO:0000259" key="11">
    <source>
        <dbReference type="SMART" id="SM00934"/>
    </source>
</evidence>
<comment type="pathway">
    <text evidence="2 7 10">Pyrimidine metabolism; UMP biosynthesis via de novo pathway; UMP from orotate: step 2/2.</text>
</comment>
<dbReference type="EMBL" id="CP002683">
    <property type="protein sequence ID" value="AEH45407.1"/>
    <property type="molecule type" value="Genomic_DNA"/>
</dbReference>
<reference evidence="13" key="1">
    <citation type="submission" date="2011-04" db="EMBL/GenBank/DDBJ databases">
        <title>The complete genome of Thermodesulfatator indicus DSM 15286.</title>
        <authorList>
            <person name="Lucas S."/>
            <person name="Copeland A."/>
            <person name="Lapidus A."/>
            <person name="Bruce D."/>
            <person name="Goodwin L."/>
            <person name="Pitluck S."/>
            <person name="Peters L."/>
            <person name="Kyrpides N."/>
            <person name="Mavromatis K."/>
            <person name="Pagani I."/>
            <person name="Ivanova N."/>
            <person name="Saunders L."/>
            <person name="Detter J.C."/>
            <person name="Tapia R."/>
            <person name="Han C."/>
            <person name="Land M."/>
            <person name="Hauser L."/>
            <person name="Markowitz V."/>
            <person name="Cheng J.-F."/>
            <person name="Hugenholtz P."/>
            <person name="Woyke T."/>
            <person name="Wu D."/>
            <person name="Spring S."/>
            <person name="Schroeder M."/>
            <person name="Brambilla E."/>
            <person name="Klenk H.-P."/>
            <person name="Eisen J.A."/>
        </authorList>
    </citation>
    <scope>NUCLEOTIDE SEQUENCE [LARGE SCALE GENOMIC DNA]</scope>
    <source>
        <strain evidence="13">DSM 15286 / JCM 11887 / CIR29812</strain>
    </source>
</reference>
<keyword evidence="5 7" id="KW-0456">Lyase</keyword>
<evidence type="ECO:0000256" key="4">
    <source>
        <dbReference type="ARBA" id="ARBA00022975"/>
    </source>
</evidence>
<dbReference type="PANTHER" id="PTHR32119:SF2">
    <property type="entry name" value="OROTIDINE 5'-PHOSPHATE DECARBOXYLASE"/>
    <property type="match status" value="1"/>
</dbReference>
<feature type="active site" description="For OMPdecase activity" evidence="8">
    <location>
        <position position="67"/>
    </location>
</feature>
<dbReference type="SUPFAM" id="SSF51366">
    <property type="entry name" value="Ribulose-phoshate binding barrel"/>
    <property type="match status" value="1"/>
</dbReference>